<dbReference type="InterPro" id="IPR036390">
    <property type="entry name" value="WH_DNA-bd_sf"/>
</dbReference>
<comment type="similarity">
    <text evidence="1">Belongs to the LysR transcriptional regulatory family.</text>
</comment>
<dbReference type="InterPro" id="IPR000847">
    <property type="entry name" value="LysR_HTH_N"/>
</dbReference>
<dbReference type="Gene3D" id="1.10.10.10">
    <property type="entry name" value="Winged helix-like DNA-binding domain superfamily/Winged helix DNA-binding domain"/>
    <property type="match status" value="1"/>
</dbReference>
<dbReference type="PANTHER" id="PTHR30346:SF17">
    <property type="entry name" value="LYSR FAMILY TRANSCRIPTIONAL REGULATOR"/>
    <property type="match status" value="1"/>
</dbReference>
<dbReference type="GO" id="GO:0032993">
    <property type="term" value="C:protein-DNA complex"/>
    <property type="evidence" value="ECO:0007669"/>
    <property type="project" value="TreeGrafter"/>
</dbReference>
<dbReference type="PRINTS" id="PR00039">
    <property type="entry name" value="HTHLYSR"/>
</dbReference>
<protein>
    <submittedName>
        <fullName evidence="6">LysR family transcriptional regulator</fullName>
    </submittedName>
</protein>
<organism evidence="6 7">
    <name type="scientific">Methylosinus sporium</name>
    <dbReference type="NCBI Taxonomy" id="428"/>
    <lineage>
        <taxon>Bacteria</taxon>
        <taxon>Pseudomonadati</taxon>
        <taxon>Pseudomonadota</taxon>
        <taxon>Alphaproteobacteria</taxon>
        <taxon>Hyphomicrobiales</taxon>
        <taxon>Methylocystaceae</taxon>
        <taxon>Methylosinus</taxon>
    </lineage>
</organism>
<keyword evidence="2" id="KW-0805">Transcription regulation</keyword>
<evidence type="ECO:0000313" key="6">
    <source>
        <dbReference type="EMBL" id="TRL36487.1"/>
    </source>
</evidence>
<keyword evidence="3" id="KW-0238">DNA-binding</keyword>
<dbReference type="EMBL" id="VJMF01000020">
    <property type="protein sequence ID" value="TRL36487.1"/>
    <property type="molecule type" value="Genomic_DNA"/>
</dbReference>
<dbReference type="Gene3D" id="3.40.190.10">
    <property type="entry name" value="Periplasmic binding protein-like II"/>
    <property type="match status" value="2"/>
</dbReference>
<dbReference type="SUPFAM" id="SSF53850">
    <property type="entry name" value="Periplasmic binding protein-like II"/>
    <property type="match status" value="1"/>
</dbReference>
<feature type="domain" description="HTH lysR-type" evidence="5">
    <location>
        <begin position="9"/>
        <end position="66"/>
    </location>
</feature>
<name>A0A549T3L3_METSR</name>
<evidence type="ECO:0000256" key="3">
    <source>
        <dbReference type="ARBA" id="ARBA00023125"/>
    </source>
</evidence>
<gene>
    <name evidence="6" type="ORF">FM996_04840</name>
</gene>
<evidence type="ECO:0000259" key="5">
    <source>
        <dbReference type="PROSITE" id="PS50931"/>
    </source>
</evidence>
<dbReference type="Pfam" id="PF00126">
    <property type="entry name" value="HTH_1"/>
    <property type="match status" value="1"/>
</dbReference>
<comment type="caution">
    <text evidence="6">The sequence shown here is derived from an EMBL/GenBank/DDBJ whole genome shotgun (WGS) entry which is preliminary data.</text>
</comment>
<dbReference type="PROSITE" id="PS50931">
    <property type="entry name" value="HTH_LYSR"/>
    <property type="match status" value="1"/>
</dbReference>
<dbReference type="CDD" id="cd08414">
    <property type="entry name" value="PBP2_LTTR_aromatics_like"/>
    <property type="match status" value="1"/>
</dbReference>
<evidence type="ECO:0000256" key="1">
    <source>
        <dbReference type="ARBA" id="ARBA00009437"/>
    </source>
</evidence>
<proteinExistence type="inferred from homology"/>
<dbReference type="FunFam" id="1.10.10.10:FF:000001">
    <property type="entry name" value="LysR family transcriptional regulator"/>
    <property type="match status" value="1"/>
</dbReference>
<reference evidence="6 7" key="1">
    <citation type="submission" date="2019-07" db="EMBL/GenBank/DDBJ databases">
        <title>Ln-dependent methylotrophs.</title>
        <authorList>
            <person name="Tani A."/>
        </authorList>
    </citation>
    <scope>NUCLEOTIDE SEQUENCE [LARGE SCALE GENOMIC DNA]</scope>
    <source>
        <strain evidence="6 7">SM89A</strain>
    </source>
</reference>
<dbReference type="Proteomes" id="UP000316781">
    <property type="component" value="Unassembled WGS sequence"/>
</dbReference>
<sequence>MSIFSKRMPTLKQLQCFLAVAQELNFRRAAELLDMSQPPLSRQIKSLEERLRIKLVERDTSRVSLTSAGQAFEKEAHRILVALEAAVAGLSHMPSETTSDVRLGVTSIVDFSQLPALAEFFDDSAHAENVLQERSYSKFLVERVRSGQLDIAIVGDIAYTGRDLMIRQLTRDSLMVALPARHPAADNLAVRFSDLGDTSLFWFSRSDNPAFYDRCELVFRDFGYSPLRRPEPDDHAQLLARVAAGDGLAFLPSSLRVASRIGVVYRRFQKDIEQRLGIEIQLIWRASELREEVLDVVRAIQATVCGDDAIECDESDSYPDD</sequence>
<evidence type="ECO:0000256" key="4">
    <source>
        <dbReference type="ARBA" id="ARBA00023163"/>
    </source>
</evidence>
<dbReference type="PANTHER" id="PTHR30346">
    <property type="entry name" value="TRANSCRIPTIONAL DUAL REGULATOR HCAR-RELATED"/>
    <property type="match status" value="1"/>
</dbReference>
<dbReference type="Pfam" id="PF03466">
    <property type="entry name" value="LysR_substrate"/>
    <property type="match status" value="1"/>
</dbReference>
<dbReference type="RefSeq" id="WP_142862075.1">
    <property type="nucleotide sequence ID" value="NZ_BGJY01000004.1"/>
</dbReference>
<evidence type="ECO:0000256" key="2">
    <source>
        <dbReference type="ARBA" id="ARBA00023015"/>
    </source>
</evidence>
<dbReference type="GO" id="GO:0003700">
    <property type="term" value="F:DNA-binding transcription factor activity"/>
    <property type="evidence" value="ECO:0007669"/>
    <property type="project" value="InterPro"/>
</dbReference>
<dbReference type="GO" id="GO:0003677">
    <property type="term" value="F:DNA binding"/>
    <property type="evidence" value="ECO:0007669"/>
    <property type="project" value="UniProtKB-KW"/>
</dbReference>
<dbReference type="AlphaFoldDB" id="A0A549T3L3"/>
<dbReference type="InterPro" id="IPR036388">
    <property type="entry name" value="WH-like_DNA-bd_sf"/>
</dbReference>
<dbReference type="InterPro" id="IPR005119">
    <property type="entry name" value="LysR_subst-bd"/>
</dbReference>
<dbReference type="SUPFAM" id="SSF46785">
    <property type="entry name" value="Winged helix' DNA-binding domain"/>
    <property type="match status" value="1"/>
</dbReference>
<evidence type="ECO:0000313" key="7">
    <source>
        <dbReference type="Proteomes" id="UP000316781"/>
    </source>
</evidence>
<keyword evidence="4" id="KW-0804">Transcription</keyword>
<accession>A0A549T3L3</accession>